<sequence length="275" mass="30964">MKSGSKAQQTSLPDPALGLDPYDRVRPKPNPEGLTTEPASTDTVWNMHPFGHWYLLVLVHFDVRNPWYLVPFGYLHPLATHNLWQDVTFGNSCLLGHSQPFRPNRPVAGAIRTIRITDQCLERREEKRIEADKENRMGLRTRPKPRCDHMDRLFGLMGPRLITYLLNHVISLSIFTLELENEIDREDPIFIENEGVSIAPRTCMTCSEWATIGQGLPIRYKSCSLTSGRSGGILHVSWTSRQPCGARGAAAHASGAMRSDTWAATNLKLIGFCFL</sequence>
<evidence type="ECO:0000313" key="2">
    <source>
        <dbReference type="EMBL" id="KAF3512145.1"/>
    </source>
</evidence>
<dbReference type="AlphaFoldDB" id="A0A8S9PAR0"/>
<evidence type="ECO:0000256" key="1">
    <source>
        <dbReference type="SAM" id="MobiDB-lite"/>
    </source>
</evidence>
<reference evidence="2" key="1">
    <citation type="submission" date="2019-12" db="EMBL/GenBank/DDBJ databases">
        <title>Genome sequencing and annotation of Brassica cretica.</title>
        <authorList>
            <person name="Studholme D.J."/>
            <person name="Sarris P."/>
        </authorList>
    </citation>
    <scope>NUCLEOTIDE SEQUENCE</scope>
    <source>
        <strain evidence="2">PFS-109/04</strain>
        <tissue evidence="2">Leaf</tissue>
    </source>
</reference>
<proteinExistence type="predicted"/>
<accession>A0A8S9PAR0</accession>
<dbReference type="EMBL" id="QGKX02001521">
    <property type="protein sequence ID" value="KAF3512145.1"/>
    <property type="molecule type" value="Genomic_DNA"/>
</dbReference>
<comment type="caution">
    <text evidence="2">The sequence shown here is derived from an EMBL/GenBank/DDBJ whole genome shotgun (WGS) entry which is preliminary data.</text>
</comment>
<gene>
    <name evidence="2" type="ORF">F2Q69_00005930</name>
</gene>
<protein>
    <submittedName>
        <fullName evidence="2">Uncharacterized protein</fullName>
    </submittedName>
</protein>
<organism evidence="2 3">
    <name type="scientific">Brassica cretica</name>
    <name type="common">Mustard</name>
    <dbReference type="NCBI Taxonomy" id="69181"/>
    <lineage>
        <taxon>Eukaryota</taxon>
        <taxon>Viridiplantae</taxon>
        <taxon>Streptophyta</taxon>
        <taxon>Embryophyta</taxon>
        <taxon>Tracheophyta</taxon>
        <taxon>Spermatophyta</taxon>
        <taxon>Magnoliopsida</taxon>
        <taxon>eudicotyledons</taxon>
        <taxon>Gunneridae</taxon>
        <taxon>Pentapetalae</taxon>
        <taxon>rosids</taxon>
        <taxon>malvids</taxon>
        <taxon>Brassicales</taxon>
        <taxon>Brassicaceae</taxon>
        <taxon>Brassiceae</taxon>
        <taxon>Brassica</taxon>
    </lineage>
</organism>
<dbReference type="Proteomes" id="UP000712600">
    <property type="component" value="Unassembled WGS sequence"/>
</dbReference>
<evidence type="ECO:0000313" key="3">
    <source>
        <dbReference type="Proteomes" id="UP000712600"/>
    </source>
</evidence>
<name>A0A8S9PAR0_BRACR</name>
<feature type="region of interest" description="Disordered" evidence="1">
    <location>
        <begin position="1"/>
        <end position="41"/>
    </location>
</feature>
<feature type="compositionally biased region" description="Polar residues" evidence="1">
    <location>
        <begin position="1"/>
        <end position="12"/>
    </location>
</feature>